<sequence length="190" mass="20350">MPNMLVSGSKIRAPVPQPALPEDITALAPRLTRRIVLAALTSLAAMTAAQADTPLLTLTGTVDGKPGTSVTFDAAALAALPQITFTTSTVWTEGPQEFTGVSLGAVLRAAGMTGALLEAYAANDYSVEIPVEDWPENAPIIAHSRNGTAMSLRDKGPLWIVYPYDSDPAYRSEVIYTRSIWQLERIEVRP</sequence>
<protein>
    <recommendedName>
        <fullName evidence="3">Oxidoreductase molybdopterin-binding domain-containing protein</fullName>
    </recommendedName>
</protein>
<dbReference type="Gene3D" id="3.90.420.10">
    <property type="entry name" value="Oxidoreductase, molybdopterin-binding domain"/>
    <property type="match status" value="1"/>
</dbReference>
<dbReference type="EMBL" id="QBKP01000031">
    <property type="protein sequence ID" value="PTX41240.1"/>
    <property type="molecule type" value="Genomic_DNA"/>
</dbReference>
<evidence type="ECO:0000313" key="2">
    <source>
        <dbReference type="Proteomes" id="UP000244224"/>
    </source>
</evidence>
<dbReference type="AlphaFoldDB" id="A0A2T6ABQ9"/>
<comment type="caution">
    <text evidence="1">The sequence shown here is derived from an EMBL/GenBank/DDBJ whole genome shotgun (WGS) entry which is preliminary data.</text>
</comment>
<keyword evidence="2" id="KW-1185">Reference proteome</keyword>
<evidence type="ECO:0000313" key="1">
    <source>
        <dbReference type="EMBL" id="PTX41240.1"/>
    </source>
</evidence>
<dbReference type="SUPFAM" id="SSF56524">
    <property type="entry name" value="Oxidoreductase molybdopterin-binding domain"/>
    <property type="match status" value="1"/>
</dbReference>
<name>A0A2T6ABQ9_9RHOB</name>
<organism evidence="1 2">
    <name type="scientific">Gemmobacter caeni</name>
    <dbReference type="NCBI Taxonomy" id="589035"/>
    <lineage>
        <taxon>Bacteria</taxon>
        <taxon>Pseudomonadati</taxon>
        <taxon>Pseudomonadota</taxon>
        <taxon>Alphaproteobacteria</taxon>
        <taxon>Rhodobacterales</taxon>
        <taxon>Paracoccaceae</taxon>
        <taxon>Gemmobacter</taxon>
    </lineage>
</organism>
<reference evidence="1 2" key="1">
    <citation type="submission" date="2018-04" db="EMBL/GenBank/DDBJ databases">
        <title>Genomic Encyclopedia of Archaeal and Bacterial Type Strains, Phase II (KMG-II): from individual species to whole genera.</title>
        <authorList>
            <person name="Goeker M."/>
        </authorList>
    </citation>
    <scope>NUCLEOTIDE SEQUENCE [LARGE SCALE GENOMIC DNA]</scope>
    <source>
        <strain evidence="1 2">DSM 21823</strain>
    </source>
</reference>
<proteinExistence type="predicted"/>
<accession>A0A2T6ABQ9</accession>
<dbReference type="Proteomes" id="UP000244224">
    <property type="component" value="Unassembled WGS sequence"/>
</dbReference>
<evidence type="ECO:0008006" key="3">
    <source>
        <dbReference type="Google" id="ProtNLM"/>
    </source>
</evidence>
<dbReference type="InterPro" id="IPR036374">
    <property type="entry name" value="OxRdtase_Mopterin-bd_sf"/>
</dbReference>
<gene>
    <name evidence="1" type="ORF">C8N34_13124</name>
</gene>